<gene>
    <name evidence="1" type="ORF">EB834_10115</name>
</gene>
<dbReference type="Proteomes" id="UP000297736">
    <property type="component" value="Unassembled WGS sequence"/>
</dbReference>
<evidence type="ECO:0008006" key="3">
    <source>
        <dbReference type="Google" id="ProtNLM"/>
    </source>
</evidence>
<dbReference type="AlphaFoldDB" id="A0A4Z0KJ67"/>
<dbReference type="EMBL" id="RHFF01000008">
    <property type="protein sequence ID" value="TGD38888.1"/>
    <property type="molecule type" value="Genomic_DNA"/>
</dbReference>
<proteinExistence type="predicted"/>
<organism evidence="1 2">
    <name type="scientific">Brevibacterium aurantiacum</name>
    <dbReference type="NCBI Taxonomy" id="273384"/>
    <lineage>
        <taxon>Bacteria</taxon>
        <taxon>Bacillati</taxon>
        <taxon>Actinomycetota</taxon>
        <taxon>Actinomycetes</taxon>
        <taxon>Micrococcales</taxon>
        <taxon>Brevibacteriaceae</taxon>
        <taxon>Brevibacterium</taxon>
    </lineage>
</organism>
<evidence type="ECO:0000313" key="2">
    <source>
        <dbReference type="Proteomes" id="UP000297736"/>
    </source>
</evidence>
<accession>A0A4Z0KJ67</accession>
<protein>
    <recommendedName>
        <fullName evidence="3">HTH-like domain-containing protein</fullName>
    </recommendedName>
</protein>
<evidence type="ECO:0000313" key="1">
    <source>
        <dbReference type="EMBL" id="TGD38888.1"/>
    </source>
</evidence>
<dbReference type="RefSeq" id="WP_098729899.1">
    <property type="nucleotide sequence ID" value="NZ_JABUXX010000003.1"/>
</dbReference>
<comment type="caution">
    <text evidence="1">The sequence shown here is derived from an EMBL/GenBank/DDBJ whole genome shotgun (WGS) entry which is preliminary data.</text>
</comment>
<name>A0A4Z0KJ67_BREAU</name>
<sequence>MVMIEDAYEANYSYYGYGQQLIWKAINREYADQYRHVAGCTAKRLMRQSGIDGFQRERPKTVSARTEEFPDDRVEHQFAAPAPNCLWVADITYVPTQAG</sequence>
<reference evidence="1 2" key="1">
    <citation type="submission" date="2018-10" db="EMBL/GenBank/DDBJ databases">
        <title>Brevibacterium genomes from Austrain hard cheese rinds.</title>
        <authorList>
            <person name="Anast J.M."/>
            <person name="Dzieciol M."/>
            <person name="Schultz D.L."/>
            <person name="Mann E."/>
            <person name="Wagner M."/>
            <person name="Schmitz-Esser S."/>
        </authorList>
    </citation>
    <scope>NUCLEOTIDE SEQUENCE [LARGE SCALE GENOMIC DNA]</scope>
    <source>
        <strain evidence="1 2">L261</strain>
    </source>
</reference>